<dbReference type="Gramene" id="rna-AYBTSS11_LOCUS2474">
    <property type="protein sequence ID" value="CAJ1872849.1"/>
    <property type="gene ID" value="gene-AYBTSS11_LOCUS2474"/>
</dbReference>
<accession>A0AA86RT17</accession>
<evidence type="ECO:0000313" key="2">
    <source>
        <dbReference type="Proteomes" id="UP001189624"/>
    </source>
</evidence>
<keyword evidence="2" id="KW-1185">Reference proteome</keyword>
<dbReference type="EMBL" id="OY731398">
    <property type="protein sequence ID" value="CAJ1872849.1"/>
    <property type="molecule type" value="Genomic_DNA"/>
</dbReference>
<protein>
    <submittedName>
        <fullName evidence="1">Uncharacterized protein</fullName>
    </submittedName>
</protein>
<name>A0AA86RT17_9FABA</name>
<organism evidence="1 2">
    <name type="scientific">Sphenostylis stenocarpa</name>
    <dbReference type="NCBI Taxonomy" id="92480"/>
    <lineage>
        <taxon>Eukaryota</taxon>
        <taxon>Viridiplantae</taxon>
        <taxon>Streptophyta</taxon>
        <taxon>Embryophyta</taxon>
        <taxon>Tracheophyta</taxon>
        <taxon>Spermatophyta</taxon>
        <taxon>Magnoliopsida</taxon>
        <taxon>eudicotyledons</taxon>
        <taxon>Gunneridae</taxon>
        <taxon>Pentapetalae</taxon>
        <taxon>rosids</taxon>
        <taxon>fabids</taxon>
        <taxon>Fabales</taxon>
        <taxon>Fabaceae</taxon>
        <taxon>Papilionoideae</taxon>
        <taxon>50 kb inversion clade</taxon>
        <taxon>NPAAA clade</taxon>
        <taxon>indigoferoid/millettioid clade</taxon>
        <taxon>Phaseoleae</taxon>
        <taxon>Sphenostylis</taxon>
    </lineage>
</organism>
<sequence length="108" mass="11341">MITDGDVVESDAGAEEGMLDGQRNAVSVAVGRDGDGADIVRVDESGGYVMQNVQVLAIVEGHLNATIFVSVLGCEPITRIECFDHVVHGGFHRLRDASLGVSGVSIFI</sequence>
<dbReference type="AlphaFoldDB" id="A0AA86RT17"/>
<proteinExistence type="predicted"/>
<reference evidence="1" key="1">
    <citation type="submission" date="2023-10" db="EMBL/GenBank/DDBJ databases">
        <authorList>
            <person name="Domelevo Entfellner J.-B."/>
        </authorList>
    </citation>
    <scope>NUCLEOTIDE SEQUENCE</scope>
</reference>
<gene>
    <name evidence="1" type="ORF">AYBTSS11_LOCUS2474</name>
</gene>
<dbReference type="Proteomes" id="UP001189624">
    <property type="component" value="Chromosome 1"/>
</dbReference>
<evidence type="ECO:0000313" key="1">
    <source>
        <dbReference type="EMBL" id="CAJ1872849.1"/>
    </source>
</evidence>